<evidence type="ECO:0000259" key="20">
    <source>
        <dbReference type="PROSITE" id="PS50172"/>
    </source>
</evidence>
<evidence type="ECO:0000256" key="3">
    <source>
        <dbReference type="ARBA" id="ARBA00007572"/>
    </source>
</evidence>
<dbReference type="Pfam" id="PF00533">
    <property type="entry name" value="BRCT"/>
    <property type="match status" value="1"/>
</dbReference>
<comment type="similarity">
    <text evidence="3 17">Belongs to the ATP-dependent DNA ligase family.</text>
</comment>
<dbReference type="PANTHER" id="PTHR45997:SF1">
    <property type="entry name" value="DNA LIGASE 4"/>
    <property type="match status" value="1"/>
</dbReference>
<dbReference type="Gene3D" id="2.40.50.140">
    <property type="entry name" value="Nucleic acid-binding proteins"/>
    <property type="match status" value="1"/>
</dbReference>
<dbReference type="GO" id="GO:0006303">
    <property type="term" value="P:double-strand break repair via nonhomologous end joining"/>
    <property type="evidence" value="ECO:0007669"/>
    <property type="project" value="TreeGrafter"/>
</dbReference>
<keyword evidence="5" id="KW-0479">Metal-binding</keyword>
<keyword evidence="13" id="KW-0539">Nucleus</keyword>
<dbReference type="Gene3D" id="1.10.3260.10">
    <property type="entry name" value="DNA ligase, ATP-dependent, N-terminal domain"/>
    <property type="match status" value="1"/>
</dbReference>
<comment type="subcellular location">
    <subcellularLocation>
        <location evidence="2">Nucleus</location>
    </subcellularLocation>
</comment>
<keyword evidence="22" id="KW-1185">Reference proteome</keyword>
<evidence type="ECO:0000256" key="17">
    <source>
        <dbReference type="RuleBase" id="RU004196"/>
    </source>
</evidence>
<evidence type="ECO:0000256" key="18">
    <source>
        <dbReference type="SAM" id="MobiDB-lite"/>
    </source>
</evidence>
<evidence type="ECO:0000256" key="1">
    <source>
        <dbReference type="ARBA" id="ARBA00001946"/>
    </source>
</evidence>
<sequence length="994" mass="113827">MASSQREPDAEAIEDDERQYAHLRASNDADDLNLLRPQNHSKTLPFHELFTSLFNPLNDNKKRPTGPTVARAKQGPHGPSNQPPHEIRRNIISRFISRWRRDVGNDIYPALRLILPEKDRDRAMYGLKEKAIGKLLVKLLKINPNSEDGFNLLNWKLPGQTTSSRMAGDFAGRCYEVLSKRAMRSTVGDMRIAEVNELLDRLSVVSKEEDQLALFQIFYNRMNAEELMWLIRIILRQMKIGASEKTLFDLWHPNGEALFNVTSSLRRVCWELKDPSVVLNEEKTGITLMECFQPQLAQFQMHSFETMIAKMGCTPSEPNFWIEEKLDGERMQMHMTKDPNSKGGFRFSFWSRKGKDYTYLYGNSFEDERSALTRHLKDAFEDRVNNVILDGEMITWDPELDVMVGFGTLKTAALSEQRDPFNGTGHRPLFRVFDCLYLNDKVLTQYKLEERRIALEGSIRNVHRRLEIHQYQEAHQASQVEAALRKVVAEASEGLVLKNPRSIYRLNSRNDDWMKVKPEYMTEFGESLDCVIIGGYYGSGHKGGRLSSFLCGLRVGQNDIQKGANPMKCISFFKVGGGFRAQDYRSIDEKTSGKWTKWDRAHPPTELITLGGGDKQYERPDVWIKPSDSVVLEVKAASVGGSDQFGFQYTLRFPRFKKLRDDKAWDTALSVDEFIQLKLRVEAESKEKKFEVDTRRKSTKKLKKEVVIAGNDTKVKTPYAGPKTAVFEGLNFCVLSEMLFPQKKSKAEIEQIIKSNGGAISQSPTAKEDMICIGDKKVVKVASLIKSGQTNIVKPCWVLDALRQAEIDGPQRQRLLVPWEPKHMYHMLDLMREQIEGNVDEYGDSYARDVSVEDLKKIMDDMIHPKNSAFNSNKFLTELDERGKGLGEVPGSMFRRCVVRFVSEDELEDCGPNVDLLIAKSQFSFSGGRIVEDDKDEDITHYVIVSQNPEVVRSLREKMSQRNGVVPRIVGLKWLLESWHEKTLLDEERYAVRI</sequence>
<keyword evidence="7 16" id="KW-0547">Nucleotide-binding</keyword>
<dbReference type="PROSITE" id="PS00697">
    <property type="entry name" value="DNA_LIGASE_A1"/>
    <property type="match status" value="1"/>
</dbReference>
<dbReference type="FunFam" id="3.30.470.30:FF:000013">
    <property type="entry name" value="DNA ligase"/>
    <property type="match status" value="1"/>
</dbReference>
<dbReference type="SUPFAM" id="SSF52113">
    <property type="entry name" value="BRCT domain"/>
    <property type="match status" value="2"/>
</dbReference>
<dbReference type="InterPro" id="IPR012308">
    <property type="entry name" value="DNA_ligase_ATP-dep_N"/>
</dbReference>
<comment type="cofactor">
    <cofactor evidence="1">
        <name>Mg(2+)</name>
        <dbReference type="ChEBI" id="CHEBI:18420"/>
    </cofactor>
</comment>
<evidence type="ECO:0000256" key="10">
    <source>
        <dbReference type="ARBA" id="ARBA00022842"/>
    </source>
</evidence>
<accession>A0A2J6T7M0</accession>
<evidence type="ECO:0000256" key="16">
    <source>
        <dbReference type="RuleBase" id="RU000617"/>
    </source>
</evidence>
<feature type="domain" description="BRCT" evidence="20">
    <location>
        <begin position="927"/>
        <end position="992"/>
    </location>
</feature>
<dbReference type="Pfam" id="PF04675">
    <property type="entry name" value="DNA_ligase_A_N"/>
    <property type="match status" value="1"/>
</dbReference>
<dbReference type="SMART" id="SM00292">
    <property type="entry name" value="BRCT"/>
    <property type="match status" value="2"/>
</dbReference>
<dbReference type="PROSITE" id="PS50160">
    <property type="entry name" value="DNA_LIGASE_A3"/>
    <property type="match status" value="1"/>
</dbReference>
<dbReference type="GO" id="GO:0003910">
    <property type="term" value="F:DNA ligase (ATP) activity"/>
    <property type="evidence" value="ECO:0007669"/>
    <property type="project" value="UniProtKB-EC"/>
</dbReference>
<dbReference type="InterPro" id="IPR016059">
    <property type="entry name" value="DNA_ligase_ATP-dep_CS"/>
</dbReference>
<evidence type="ECO:0000256" key="4">
    <source>
        <dbReference type="ARBA" id="ARBA00022598"/>
    </source>
</evidence>
<dbReference type="GO" id="GO:0006297">
    <property type="term" value="P:nucleotide-excision repair, DNA gap filling"/>
    <property type="evidence" value="ECO:0007669"/>
    <property type="project" value="TreeGrafter"/>
</dbReference>
<dbReference type="CDD" id="cd17722">
    <property type="entry name" value="BRCT_DNA_ligase_IV_rpt1"/>
    <property type="match status" value="1"/>
</dbReference>
<dbReference type="RefSeq" id="XP_024735923.1">
    <property type="nucleotide sequence ID" value="XM_024884889.1"/>
</dbReference>
<evidence type="ECO:0000313" key="21">
    <source>
        <dbReference type="EMBL" id="PMD59019.1"/>
    </source>
</evidence>
<organism evidence="21 22">
    <name type="scientific">Hyaloscypha bicolor E</name>
    <dbReference type="NCBI Taxonomy" id="1095630"/>
    <lineage>
        <taxon>Eukaryota</taxon>
        <taxon>Fungi</taxon>
        <taxon>Dikarya</taxon>
        <taxon>Ascomycota</taxon>
        <taxon>Pezizomycotina</taxon>
        <taxon>Leotiomycetes</taxon>
        <taxon>Helotiales</taxon>
        <taxon>Hyaloscyphaceae</taxon>
        <taxon>Hyaloscypha</taxon>
        <taxon>Hyaloscypha bicolor</taxon>
    </lineage>
</organism>
<dbReference type="Pfam" id="PF01068">
    <property type="entry name" value="DNA_ligase_A_M"/>
    <property type="match status" value="1"/>
</dbReference>
<dbReference type="STRING" id="1095630.A0A2J6T7M0"/>
<keyword evidence="9 16" id="KW-0067">ATP-binding</keyword>
<dbReference type="OrthoDB" id="151490at2759"/>
<dbReference type="PROSITE" id="PS50172">
    <property type="entry name" value="BRCT"/>
    <property type="match status" value="2"/>
</dbReference>
<dbReference type="InterPro" id="IPR000977">
    <property type="entry name" value="DNA_ligase_ATP-dep"/>
</dbReference>
<keyword evidence="12 16" id="KW-0234">DNA repair</keyword>
<dbReference type="PANTHER" id="PTHR45997">
    <property type="entry name" value="DNA LIGASE 4"/>
    <property type="match status" value="1"/>
</dbReference>
<keyword evidence="6" id="KW-0677">Repeat</keyword>
<proteinExistence type="inferred from homology"/>
<evidence type="ECO:0000256" key="15">
    <source>
        <dbReference type="ARBA" id="ARBA00043870"/>
    </source>
</evidence>
<protein>
    <recommendedName>
        <fullName evidence="16">DNA ligase</fullName>
        <ecNumber evidence="16">6.5.1.1</ecNumber>
    </recommendedName>
</protein>
<dbReference type="GeneID" id="36592966"/>
<dbReference type="InParanoid" id="A0A2J6T7M0"/>
<dbReference type="InterPro" id="IPR012340">
    <property type="entry name" value="NA-bd_OB-fold"/>
</dbReference>
<name>A0A2J6T7M0_9HELO</name>
<dbReference type="SUPFAM" id="SSF56091">
    <property type="entry name" value="DNA ligase/mRNA capping enzyme, catalytic domain"/>
    <property type="match status" value="1"/>
</dbReference>
<dbReference type="FunFam" id="1.10.3260.10:FF:000008">
    <property type="entry name" value="DNA ligase 4"/>
    <property type="match status" value="1"/>
</dbReference>
<dbReference type="EMBL" id="KZ613817">
    <property type="protein sequence ID" value="PMD59019.1"/>
    <property type="molecule type" value="Genomic_DNA"/>
</dbReference>
<dbReference type="InterPro" id="IPR001357">
    <property type="entry name" value="BRCT_dom"/>
</dbReference>
<dbReference type="SUPFAM" id="SSF50249">
    <property type="entry name" value="Nucleic acid-binding proteins"/>
    <property type="match status" value="1"/>
</dbReference>
<dbReference type="CDD" id="cd07968">
    <property type="entry name" value="OBF_DNA_ligase_IV"/>
    <property type="match status" value="1"/>
</dbReference>
<evidence type="ECO:0000256" key="2">
    <source>
        <dbReference type="ARBA" id="ARBA00004123"/>
    </source>
</evidence>
<evidence type="ECO:0000313" key="22">
    <source>
        <dbReference type="Proteomes" id="UP000235371"/>
    </source>
</evidence>
<gene>
    <name evidence="21" type="ORF">K444DRAFT_643740</name>
</gene>
<evidence type="ECO:0000256" key="7">
    <source>
        <dbReference type="ARBA" id="ARBA00022741"/>
    </source>
</evidence>
<dbReference type="InterPro" id="IPR012310">
    <property type="entry name" value="DNA_ligase_ATP-dep_cent"/>
</dbReference>
<evidence type="ECO:0000259" key="19">
    <source>
        <dbReference type="PROSITE" id="PS50160"/>
    </source>
</evidence>
<feature type="domain" description="ATP-dependent DNA ligase family profile" evidence="19">
    <location>
        <begin position="430"/>
        <end position="555"/>
    </location>
</feature>
<dbReference type="GO" id="GO:0003677">
    <property type="term" value="F:DNA binding"/>
    <property type="evidence" value="ECO:0007669"/>
    <property type="project" value="InterPro"/>
</dbReference>
<keyword evidence="11 16" id="KW-0233">DNA recombination</keyword>
<dbReference type="InterPro" id="IPR036599">
    <property type="entry name" value="DNA_ligase_N_sf"/>
</dbReference>
<evidence type="ECO:0000256" key="8">
    <source>
        <dbReference type="ARBA" id="ARBA00022763"/>
    </source>
</evidence>
<keyword evidence="8 16" id="KW-0227">DNA damage</keyword>
<evidence type="ECO:0000256" key="13">
    <source>
        <dbReference type="ARBA" id="ARBA00023242"/>
    </source>
</evidence>
<dbReference type="GO" id="GO:0046872">
    <property type="term" value="F:metal ion binding"/>
    <property type="evidence" value="ECO:0007669"/>
    <property type="project" value="UniProtKB-KW"/>
</dbReference>
<dbReference type="InterPro" id="IPR012309">
    <property type="entry name" value="DNA_ligase_ATP-dep_C"/>
</dbReference>
<dbReference type="FunCoup" id="A0A2J6T7M0">
    <property type="interactions" value="580"/>
</dbReference>
<dbReference type="GO" id="GO:0071897">
    <property type="term" value="P:DNA biosynthetic process"/>
    <property type="evidence" value="ECO:0007669"/>
    <property type="project" value="InterPro"/>
</dbReference>
<dbReference type="GO" id="GO:0005524">
    <property type="term" value="F:ATP binding"/>
    <property type="evidence" value="ECO:0007669"/>
    <property type="project" value="UniProtKB-KW"/>
</dbReference>
<dbReference type="InterPro" id="IPR044125">
    <property type="entry name" value="Adenylation_DNA_ligase_IV"/>
</dbReference>
<evidence type="ECO:0000256" key="11">
    <source>
        <dbReference type="ARBA" id="ARBA00023172"/>
    </source>
</evidence>
<evidence type="ECO:0000256" key="12">
    <source>
        <dbReference type="ARBA" id="ARBA00023204"/>
    </source>
</evidence>
<dbReference type="InterPro" id="IPR029710">
    <property type="entry name" value="LIG4"/>
</dbReference>
<evidence type="ECO:0000256" key="5">
    <source>
        <dbReference type="ARBA" id="ARBA00022723"/>
    </source>
</evidence>
<evidence type="ECO:0000256" key="6">
    <source>
        <dbReference type="ARBA" id="ARBA00022737"/>
    </source>
</evidence>
<feature type="domain" description="BRCT" evidence="20">
    <location>
        <begin position="722"/>
        <end position="815"/>
    </location>
</feature>
<dbReference type="GO" id="GO:0006310">
    <property type="term" value="P:DNA recombination"/>
    <property type="evidence" value="ECO:0007669"/>
    <property type="project" value="UniProtKB-KW"/>
</dbReference>
<dbReference type="NCBIfam" id="TIGR00574">
    <property type="entry name" value="dnl1"/>
    <property type="match status" value="1"/>
</dbReference>
<dbReference type="Proteomes" id="UP000235371">
    <property type="component" value="Unassembled WGS sequence"/>
</dbReference>
<comment type="function">
    <text evidence="15">DNA ligase involved in DNA non-homologous end joining (NHEJ); required for double-strand break (DSB) repair.</text>
</comment>
<feature type="region of interest" description="Disordered" evidence="18">
    <location>
        <begin position="55"/>
        <end position="87"/>
    </location>
</feature>
<dbReference type="GO" id="GO:0032807">
    <property type="term" value="C:DNA ligase IV complex"/>
    <property type="evidence" value="ECO:0007669"/>
    <property type="project" value="TreeGrafter"/>
</dbReference>
<comment type="catalytic activity">
    <reaction evidence="14 16">
        <text>ATP + (deoxyribonucleotide)n-3'-hydroxyl + 5'-phospho-(deoxyribonucleotide)m = (deoxyribonucleotide)n+m + AMP + diphosphate.</text>
        <dbReference type="EC" id="6.5.1.1"/>
    </reaction>
</comment>
<dbReference type="AlphaFoldDB" id="A0A2J6T7M0"/>
<keyword evidence="4 16" id="KW-0436">Ligase</keyword>
<dbReference type="CDD" id="cd07903">
    <property type="entry name" value="Adenylation_DNA_ligase_IV"/>
    <property type="match status" value="1"/>
</dbReference>
<dbReference type="Pfam" id="PF04679">
    <property type="entry name" value="DNA_ligase_A_C"/>
    <property type="match status" value="1"/>
</dbReference>
<dbReference type="EC" id="6.5.1.1" evidence="16"/>
<keyword evidence="10" id="KW-0460">Magnesium</keyword>
<evidence type="ECO:0000256" key="9">
    <source>
        <dbReference type="ARBA" id="ARBA00022840"/>
    </source>
</evidence>
<evidence type="ECO:0000256" key="14">
    <source>
        <dbReference type="ARBA" id="ARBA00034003"/>
    </source>
</evidence>
<dbReference type="Gene3D" id="3.30.470.30">
    <property type="entry name" value="DNA ligase/mRNA capping enzyme"/>
    <property type="match status" value="1"/>
</dbReference>
<dbReference type="Gene3D" id="3.40.50.10190">
    <property type="entry name" value="BRCT domain"/>
    <property type="match status" value="2"/>
</dbReference>
<dbReference type="FunFam" id="2.40.50.140:FF:000234">
    <property type="entry name" value="DNA ligase"/>
    <property type="match status" value="1"/>
</dbReference>
<reference evidence="21 22" key="1">
    <citation type="submission" date="2016-04" db="EMBL/GenBank/DDBJ databases">
        <title>A degradative enzymes factory behind the ericoid mycorrhizal symbiosis.</title>
        <authorList>
            <consortium name="DOE Joint Genome Institute"/>
            <person name="Martino E."/>
            <person name="Morin E."/>
            <person name="Grelet G."/>
            <person name="Kuo A."/>
            <person name="Kohler A."/>
            <person name="Daghino S."/>
            <person name="Barry K."/>
            <person name="Choi C."/>
            <person name="Cichocki N."/>
            <person name="Clum A."/>
            <person name="Copeland A."/>
            <person name="Hainaut M."/>
            <person name="Haridas S."/>
            <person name="Labutti K."/>
            <person name="Lindquist E."/>
            <person name="Lipzen A."/>
            <person name="Khouja H.-R."/>
            <person name="Murat C."/>
            <person name="Ohm R."/>
            <person name="Olson A."/>
            <person name="Spatafora J."/>
            <person name="Veneault-Fourrey C."/>
            <person name="Henrissat B."/>
            <person name="Grigoriev I."/>
            <person name="Martin F."/>
            <person name="Perotto S."/>
        </authorList>
    </citation>
    <scope>NUCLEOTIDE SEQUENCE [LARGE SCALE GENOMIC DNA]</scope>
    <source>
        <strain evidence="21 22">E</strain>
    </source>
</reference>
<dbReference type="InterPro" id="IPR036420">
    <property type="entry name" value="BRCT_dom_sf"/>
</dbReference>